<evidence type="ECO:0000256" key="3">
    <source>
        <dbReference type="ARBA" id="ARBA00012584"/>
    </source>
</evidence>
<dbReference type="GO" id="GO:0003725">
    <property type="term" value="F:double-stranded RNA binding"/>
    <property type="evidence" value="ECO:0007669"/>
    <property type="project" value="UniProtKB-UniRule"/>
</dbReference>
<evidence type="ECO:0000313" key="17">
    <source>
        <dbReference type="Proteomes" id="UP000215459"/>
    </source>
</evidence>
<feature type="binding site" evidence="14">
    <location>
        <position position="216"/>
    </location>
    <ligand>
        <name>ATP</name>
        <dbReference type="ChEBI" id="CHEBI:30616"/>
    </ligand>
</feature>
<reference evidence="16 17" key="1">
    <citation type="submission" date="2017-07" db="EMBL/GenBank/DDBJ databases">
        <title>The genome sequence of Paludifilum halophilum highlights mechanisms for microbial adaptation to high salt environemnts.</title>
        <authorList>
            <person name="Belbahri L."/>
        </authorList>
    </citation>
    <scope>NUCLEOTIDE SEQUENCE [LARGE SCALE GENOMIC DNA]</scope>
    <source>
        <strain evidence="16 17">DSM 102817</strain>
    </source>
</reference>
<feature type="binding site" evidence="14">
    <location>
        <position position="255"/>
    </location>
    <ligand>
        <name>ATP</name>
        <dbReference type="ChEBI" id="CHEBI:30616"/>
    </ligand>
</feature>
<evidence type="ECO:0000256" key="8">
    <source>
        <dbReference type="ARBA" id="ARBA00022695"/>
    </source>
</evidence>
<dbReference type="GO" id="GO:0061710">
    <property type="term" value="F:L-threonylcarbamoyladenylate synthase"/>
    <property type="evidence" value="ECO:0007669"/>
    <property type="project" value="UniProtKB-EC"/>
</dbReference>
<feature type="binding site" evidence="14">
    <location>
        <position position="202"/>
    </location>
    <ligand>
        <name>L-threonine</name>
        <dbReference type="ChEBI" id="CHEBI:57926"/>
    </ligand>
</feature>
<feature type="binding site" evidence="14">
    <location>
        <position position="142"/>
    </location>
    <ligand>
        <name>L-threonine</name>
        <dbReference type="ChEBI" id="CHEBI:57926"/>
    </ligand>
</feature>
<dbReference type="EC" id="2.7.7.87" evidence="3 13"/>
<feature type="binding site" evidence="14">
    <location>
        <position position="172"/>
    </location>
    <ligand>
        <name>ATP</name>
        <dbReference type="ChEBI" id="CHEBI:30616"/>
    </ligand>
</feature>
<evidence type="ECO:0000256" key="7">
    <source>
        <dbReference type="ARBA" id="ARBA00022694"/>
    </source>
</evidence>
<proteinExistence type="inferred from homology"/>
<dbReference type="InterPro" id="IPR050156">
    <property type="entry name" value="TC-AMP_synthase_SUA5"/>
</dbReference>
<keyword evidence="10 13" id="KW-0067">ATP-binding</keyword>
<evidence type="ECO:0000256" key="9">
    <source>
        <dbReference type="ARBA" id="ARBA00022741"/>
    </source>
</evidence>
<dbReference type="GO" id="GO:0005524">
    <property type="term" value="F:ATP binding"/>
    <property type="evidence" value="ECO:0007669"/>
    <property type="project" value="UniProtKB-UniRule"/>
</dbReference>
<dbReference type="AlphaFoldDB" id="A0A235B7P2"/>
<evidence type="ECO:0000313" key="16">
    <source>
        <dbReference type="EMBL" id="OYD07999.1"/>
    </source>
</evidence>
<dbReference type="Proteomes" id="UP000215459">
    <property type="component" value="Unassembled WGS sequence"/>
</dbReference>
<gene>
    <name evidence="16" type="ORF">CHM34_07730</name>
</gene>
<feature type="domain" description="YrdC-like" evidence="15">
    <location>
        <begin position="34"/>
        <end position="220"/>
    </location>
</feature>
<accession>A0A235B7P2</accession>
<dbReference type="GO" id="GO:0008033">
    <property type="term" value="P:tRNA processing"/>
    <property type="evidence" value="ECO:0007669"/>
    <property type="project" value="UniProtKB-KW"/>
</dbReference>
<evidence type="ECO:0000256" key="5">
    <source>
        <dbReference type="ARBA" id="ARBA00022490"/>
    </source>
</evidence>
<evidence type="ECO:0000256" key="12">
    <source>
        <dbReference type="ARBA" id="ARBA00048366"/>
    </source>
</evidence>
<feature type="binding site" evidence="14">
    <location>
        <position position="83"/>
    </location>
    <ligand>
        <name>ATP</name>
        <dbReference type="ChEBI" id="CHEBI:30616"/>
    </ligand>
</feature>
<comment type="caution">
    <text evidence="16">The sequence shown here is derived from an EMBL/GenBank/DDBJ whole genome shotgun (WGS) entry which is preliminary data.</text>
</comment>
<comment type="subcellular location">
    <subcellularLocation>
        <location evidence="1 13">Cytoplasm</location>
    </subcellularLocation>
</comment>
<evidence type="ECO:0000256" key="11">
    <source>
        <dbReference type="ARBA" id="ARBA00029774"/>
    </source>
</evidence>
<keyword evidence="8 13" id="KW-0548">Nucleotidyltransferase</keyword>
<dbReference type="Gene3D" id="3.90.870.10">
    <property type="entry name" value="DHBP synthase"/>
    <property type="match status" value="1"/>
</dbReference>
<keyword evidence="5 13" id="KW-0963">Cytoplasm</keyword>
<dbReference type="PANTHER" id="PTHR17490:SF16">
    <property type="entry name" value="THREONYLCARBAMOYL-AMP SYNTHASE"/>
    <property type="match status" value="1"/>
</dbReference>
<evidence type="ECO:0000256" key="1">
    <source>
        <dbReference type="ARBA" id="ARBA00004496"/>
    </source>
</evidence>
<dbReference type="InterPro" id="IPR038385">
    <property type="entry name" value="Sua5/YwlC_C"/>
</dbReference>
<evidence type="ECO:0000256" key="10">
    <source>
        <dbReference type="ARBA" id="ARBA00022840"/>
    </source>
</evidence>
<dbReference type="PIRSF" id="PIRSF004930">
    <property type="entry name" value="Tln_factor_SUA5"/>
    <property type="match status" value="1"/>
</dbReference>
<sequence length="372" mass="40381">MIGKQVGVGEAPLQKQTQCWRVKESKEGKSLRDHPGIQKAAAMIREGRLVAFPTETVYGLGADATSGEAVTSIFQAKGRPSDNPLIVHIAGADQLDELVSEVPSTGKQLIRRFWPGPLTVILRHRGTVAPPVTAGLDTLGVRVPSHPVALALLREAQRPVAAPSANRSGKPSPTQAEHVWYDLSGRIDALLDGGPTGVGVESTVVDVTREVPVLLRPGGVTLDMIRETVGEIRVDPGIRREGRAPRSPGMKYRHYAPRGELWVVGGSGKDQMQKVQALADQARREGRKVGILTTDEHREAYRAEWVFSCGRRSEPETVARGLYGCLRRFDEVGAEWIVAEAFPPTGVFFSVMNRLMKAAEGQVLSSGEERKA</sequence>
<dbReference type="GO" id="GO:0000049">
    <property type="term" value="F:tRNA binding"/>
    <property type="evidence" value="ECO:0007669"/>
    <property type="project" value="TreeGrafter"/>
</dbReference>
<feature type="binding site" evidence="14">
    <location>
        <position position="164"/>
    </location>
    <ligand>
        <name>ATP</name>
        <dbReference type="ChEBI" id="CHEBI:30616"/>
    </ligand>
</feature>
<dbReference type="Gene3D" id="3.40.50.11030">
    <property type="entry name" value="Threonylcarbamoyl-AMP synthase, C-terminal domain"/>
    <property type="match status" value="1"/>
</dbReference>
<evidence type="ECO:0000256" key="6">
    <source>
        <dbReference type="ARBA" id="ARBA00022679"/>
    </source>
</evidence>
<evidence type="ECO:0000256" key="14">
    <source>
        <dbReference type="PIRSR" id="PIRSR004930-1"/>
    </source>
</evidence>
<dbReference type="FunFam" id="3.90.870.10:FF:000008">
    <property type="entry name" value="Threonylcarbamoyl-AMP synthase"/>
    <property type="match status" value="1"/>
</dbReference>
<comment type="catalytic activity">
    <reaction evidence="12 13">
        <text>L-threonine + hydrogencarbonate + ATP = L-threonylcarbamoyladenylate + diphosphate + H2O</text>
        <dbReference type="Rhea" id="RHEA:36407"/>
        <dbReference type="ChEBI" id="CHEBI:15377"/>
        <dbReference type="ChEBI" id="CHEBI:17544"/>
        <dbReference type="ChEBI" id="CHEBI:30616"/>
        <dbReference type="ChEBI" id="CHEBI:33019"/>
        <dbReference type="ChEBI" id="CHEBI:57926"/>
        <dbReference type="ChEBI" id="CHEBI:73682"/>
        <dbReference type="EC" id="2.7.7.87"/>
    </reaction>
</comment>
<dbReference type="PROSITE" id="PS51163">
    <property type="entry name" value="YRDC"/>
    <property type="match status" value="1"/>
</dbReference>
<comment type="similarity">
    <text evidence="2 13">Belongs to the SUA5 family.</text>
</comment>
<keyword evidence="6 13" id="KW-0808">Transferase</keyword>
<dbReference type="OrthoDB" id="9814580at2"/>
<feature type="binding site" evidence="14">
    <location>
        <position position="162"/>
    </location>
    <ligand>
        <name>L-threonine</name>
        <dbReference type="ChEBI" id="CHEBI:57926"/>
    </ligand>
</feature>
<name>A0A235B7P2_9BACL</name>
<evidence type="ECO:0000256" key="4">
    <source>
        <dbReference type="ARBA" id="ARBA00015492"/>
    </source>
</evidence>
<evidence type="ECO:0000259" key="15">
    <source>
        <dbReference type="PROSITE" id="PS51163"/>
    </source>
</evidence>
<feature type="binding site" evidence="14">
    <location>
        <position position="88"/>
    </location>
    <ligand>
        <name>L-threonine</name>
        <dbReference type="ChEBI" id="CHEBI:57926"/>
    </ligand>
</feature>
<feature type="binding site" evidence="14">
    <location>
        <position position="79"/>
    </location>
    <ligand>
        <name>ATP</name>
        <dbReference type="ChEBI" id="CHEBI:30616"/>
    </ligand>
</feature>
<dbReference type="InterPro" id="IPR017945">
    <property type="entry name" value="DHBP_synth_RibB-like_a/b_dom"/>
</dbReference>
<dbReference type="SUPFAM" id="SSF55821">
    <property type="entry name" value="YrdC/RibB"/>
    <property type="match status" value="1"/>
</dbReference>
<dbReference type="Pfam" id="PF01300">
    <property type="entry name" value="Sua5_yciO_yrdC"/>
    <property type="match status" value="1"/>
</dbReference>
<dbReference type="GO" id="GO:0006450">
    <property type="term" value="P:regulation of translational fidelity"/>
    <property type="evidence" value="ECO:0007669"/>
    <property type="project" value="TreeGrafter"/>
</dbReference>
<dbReference type="GO" id="GO:0005737">
    <property type="term" value="C:cytoplasm"/>
    <property type="evidence" value="ECO:0007669"/>
    <property type="project" value="UniProtKB-SubCell"/>
</dbReference>
<organism evidence="16 17">
    <name type="scientific">Paludifilum halophilum</name>
    <dbReference type="NCBI Taxonomy" id="1642702"/>
    <lineage>
        <taxon>Bacteria</taxon>
        <taxon>Bacillati</taxon>
        <taxon>Bacillota</taxon>
        <taxon>Bacilli</taxon>
        <taxon>Bacillales</taxon>
        <taxon>Thermoactinomycetaceae</taxon>
        <taxon>Paludifilum</taxon>
    </lineage>
</organism>
<protein>
    <recommendedName>
        <fullName evidence="4 13">Threonylcarbamoyl-AMP synthase</fullName>
        <shortName evidence="13">TC-AMP synthase</shortName>
        <ecNumber evidence="3 13">2.7.7.87</ecNumber>
    </recommendedName>
    <alternativeName>
        <fullName evidence="11 13">L-threonylcarbamoyladenylate synthase</fullName>
    </alternativeName>
</protein>
<feature type="binding site" evidence="14">
    <location>
        <position position="56"/>
    </location>
    <ligand>
        <name>L-threonine</name>
        <dbReference type="ChEBI" id="CHEBI:57926"/>
    </ligand>
</feature>
<keyword evidence="9 13" id="KW-0547">Nucleotide-binding</keyword>
<evidence type="ECO:0000256" key="13">
    <source>
        <dbReference type="PIRNR" id="PIRNR004930"/>
    </source>
</evidence>
<keyword evidence="17" id="KW-1185">Reference proteome</keyword>
<keyword evidence="7 13" id="KW-0819">tRNA processing</keyword>
<dbReference type="NCBIfam" id="TIGR00057">
    <property type="entry name" value="L-threonylcarbamoyladenylate synthase"/>
    <property type="match status" value="1"/>
</dbReference>
<dbReference type="InterPro" id="IPR010923">
    <property type="entry name" value="T(6)A37_SUA5"/>
</dbReference>
<dbReference type="Pfam" id="PF03481">
    <property type="entry name" value="Sua5_C"/>
    <property type="match status" value="1"/>
</dbReference>
<dbReference type="PANTHER" id="PTHR17490">
    <property type="entry name" value="SUA5"/>
    <property type="match status" value="1"/>
</dbReference>
<dbReference type="InterPro" id="IPR006070">
    <property type="entry name" value="Sua5-like_dom"/>
</dbReference>
<feature type="binding site" evidence="14">
    <location>
        <position position="138"/>
    </location>
    <ligand>
        <name>ATP</name>
        <dbReference type="ChEBI" id="CHEBI:30616"/>
    </ligand>
</feature>
<evidence type="ECO:0000256" key="2">
    <source>
        <dbReference type="ARBA" id="ARBA00007663"/>
    </source>
</evidence>
<comment type="function">
    <text evidence="13">Required for the formation of a threonylcarbamoyl group on adenosine at position 37 (t(6)A37) in tRNAs that read codons beginning with adenine.</text>
</comment>
<dbReference type="InterPro" id="IPR005145">
    <property type="entry name" value="Sua5_C"/>
</dbReference>
<dbReference type="EMBL" id="NOWF01000004">
    <property type="protein sequence ID" value="OYD07999.1"/>
    <property type="molecule type" value="Genomic_DNA"/>
</dbReference>